<keyword evidence="2" id="KW-1185">Reference proteome</keyword>
<name>A0AAV8RNG0_ENSVE</name>
<evidence type="ECO:0000313" key="1">
    <source>
        <dbReference type="EMBL" id="KAJ8505719.1"/>
    </source>
</evidence>
<accession>A0AAV8RNG0</accession>
<proteinExistence type="predicted"/>
<organism evidence="1 2">
    <name type="scientific">Ensete ventricosum</name>
    <name type="common">Abyssinian banana</name>
    <name type="synonym">Musa ensete</name>
    <dbReference type="NCBI Taxonomy" id="4639"/>
    <lineage>
        <taxon>Eukaryota</taxon>
        <taxon>Viridiplantae</taxon>
        <taxon>Streptophyta</taxon>
        <taxon>Embryophyta</taxon>
        <taxon>Tracheophyta</taxon>
        <taxon>Spermatophyta</taxon>
        <taxon>Magnoliopsida</taxon>
        <taxon>Liliopsida</taxon>
        <taxon>Zingiberales</taxon>
        <taxon>Musaceae</taxon>
        <taxon>Ensete</taxon>
    </lineage>
</organism>
<dbReference type="Proteomes" id="UP001222027">
    <property type="component" value="Unassembled WGS sequence"/>
</dbReference>
<reference evidence="1 2" key="1">
    <citation type="submission" date="2022-12" db="EMBL/GenBank/DDBJ databases">
        <title>Chromosome-scale assembly of the Ensete ventricosum genome.</title>
        <authorList>
            <person name="Dussert Y."/>
            <person name="Stocks J."/>
            <person name="Wendawek A."/>
            <person name="Woldeyes F."/>
            <person name="Nichols R.A."/>
            <person name="Borrell J.S."/>
        </authorList>
    </citation>
    <scope>NUCLEOTIDE SEQUENCE [LARGE SCALE GENOMIC DNA]</scope>
    <source>
        <strain evidence="2">cv. Maze</strain>
        <tissue evidence="1">Seeds</tissue>
    </source>
</reference>
<comment type="caution">
    <text evidence="1">The sequence shown here is derived from an EMBL/GenBank/DDBJ whole genome shotgun (WGS) entry which is preliminary data.</text>
</comment>
<protein>
    <submittedName>
        <fullName evidence="1">Uncharacterized protein</fullName>
    </submittedName>
</protein>
<sequence length="134" mass="15091">MSVRTPSFFALTYFKIRAYSRFVLVLIRAKSRGHEPRVRTRVELNQILIDPPGSYRPTRVLSPQVVPVSFLCYMVTLGGYPTDLKTARVGIDRIRSGLGIFDRDHNGIEAALVGPISEDGLIDICGIYLFQFND</sequence>
<gene>
    <name evidence="1" type="ORF">OPV22_006605</name>
</gene>
<dbReference type="AlphaFoldDB" id="A0AAV8RNG0"/>
<dbReference type="EMBL" id="JAQQAF010000002">
    <property type="protein sequence ID" value="KAJ8505719.1"/>
    <property type="molecule type" value="Genomic_DNA"/>
</dbReference>
<evidence type="ECO:0000313" key="2">
    <source>
        <dbReference type="Proteomes" id="UP001222027"/>
    </source>
</evidence>